<dbReference type="Gene3D" id="3.40.50.2300">
    <property type="match status" value="1"/>
</dbReference>
<dbReference type="OrthoDB" id="6114847at2"/>
<dbReference type="InterPro" id="IPR005467">
    <property type="entry name" value="His_kinase_dom"/>
</dbReference>
<dbReference type="InterPro" id="IPR011006">
    <property type="entry name" value="CheY-like_superfamily"/>
</dbReference>
<evidence type="ECO:0000256" key="4">
    <source>
        <dbReference type="ARBA" id="ARBA00022679"/>
    </source>
</evidence>
<dbReference type="PROSITE" id="PS50110">
    <property type="entry name" value="RESPONSE_REGULATORY"/>
    <property type="match status" value="1"/>
</dbReference>
<dbReference type="PRINTS" id="PR00344">
    <property type="entry name" value="BCTRLSENSOR"/>
</dbReference>
<feature type="transmembrane region" description="Helical" evidence="8">
    <location>
        <begin position="59"/>
        <end position="77"/>
    </location>
</feature>
<dbReference type="EMBL" id="MCAS01000021">
    <property type="protein sequence ID" value="RKF43977.1"/>
    <property type="molecule type" value="Genomic_DNA"/>
</dbReference>
<comment type="caution">
    <text evidence="11">The sequence shown here is derived from an EMBL/GenBank/DDBJ whole genome shotgun (WGS) entry which is preliminary data.</text>
</comment>
<feature type="region of interest" description="Disordered" evidence="7">
    <location>
        <begin position="448"/>
        <end position="475"/>
    </location>
</feature>
<dbReference type="GO" id="GO:0000155">
    <property type="term" value="F:phosphorelay sensor kinase activity"/>
    <property type="evidence" value="ECO:0007669"/>
    <property type="project" value="InterPro"/>
</dbReference>
<proteinExistence type="predicted"/>
<dbReference type="SMART" id="SM00387">
    <property type="entry name" value="HATPase_c"/>
    <property type="match status" value="1"/>
</dbReference>
<evidence type="ECO:0000259" key="9">
    <source>
        <dbReference type="PROSITE" id="PS50109"/>
    </source>
</evidence>
<dbReference type="InterPro" id="IPR004358">
    <property type="entry name" value="Sig_transdc_His_kin-like_C"/>
</dbReference>
<dbReference type="PANTHER" id="PTHR43047">
    <property type="entry name" value="TWO-COMPONENT HISTIDINE PROTEIN KINASE"/>
    <property type="match status" value="1"/>
</dbReference>
<dbReference type="RefSeq" id="WP_120345969.1">
    <property type="nucleotide sequence ID" value="NZ_MCAS01000021.1"/>
</dbReference>
<dbReference type="EC" id="2.7.13.3" evidence="2"/>
<organism evidence="11 12">
    <name type="scientific">Paraburkholderia fungorum</name>
    <dbReference type="NCBI Taxonomy" id="134537"/>
    <lineage>
        <taxon>Bacteria</taxon>
        <taxon>Pseudomonadati</taxon>
        <taxon>Pseudomonadota</taxon>
        <taxon>Betaproteobacteria</taxon>
        <taxon>Burkholderiales</taxon>
        <taxon>Burkholderiaceae</taxon>
        <taxon>Paraburkholderia</taxon>
    </lineage>
</organism>
<sequence>MNPQAAPIAGTSSPYADQIFAAQMAALRRNFPVALAGSLLTVGLIVVVLHGNFPLYELLSWLAANALVTLTRAVLVARYARASRQMASLRRWERSIRWCTALAGALWGLPYAYWLFHAPFEHQMFLIIGLLTLGTGAIYAYCIHLPLLYAFEVPYFIPSFAALSLLPGTIAHALGLAGVLYLAVTFAFAHRMYRTQLDSLRIRFENTDLLQRLAVEKEAAERSNLAKSQFLASASHDLRQPVHALSLYVGVLREQQLNAKSRQLVDHIGRATAAMGSLFDGLLNISRLDAGVIKPRRRHFPIDSLLDQIQREYAPQAAARRLILRVRCAGAPVVYSDPVLLDRILRNLVDNAIRHTRQGGVLIACRQRGAKLRVEVWDTGVGIAPEEHGSIFLEFRQLSNPERDRNKGLGLGLAIVRRTADLLGHPLELRSRPGSGSVFAITLPLGETESEAGSDGPFSSAADADPDTDDDADKQRSQGHLIFIVEDDADNLHGLQLLLETWGYRVMVGSCGEEILQAALDAAEKPALILCDFRLRDHETGIEVIDRLHEEYADDTIPAMLISGDTDPSRLIEASAHAWPLLHKPVDSVHLRQVIAQLLAPATRERDGNTA</sequence>
<accession>A0A3R7L9V0</accession>
<evidence type="ECO:0000256" key="5">
    <source>
        <dbReference type="ARBA" id="ARBA00022777"/>
    </source>
</evidence>
<feature type="transmembrane region" description="Helical" evidence="8">
    <location>
        <begin position="172"/>
        <end position="193"/>
    </location>
</feature>
<dbReference type="CDD" id="cd00082">
    <property type="entry name" value="HisKA"/>
    <property type="match status" value="1"/>
</dbReference>
<dbReference type="Proteomes" id="UP000283709">
    <property type="component" value="Unassembled WGS sequence"/>
</dbReference>
<dbReference type="FunFam" id="3.30.565.10:FF:000049">
    <property type="entry name" value="Two-component sensor histidine kinase"/>
    <property type="match status" value="1"/>
</dbReference>
<dbReference type="Pfam" id="PF02518">
    <property type="entry name" value="HATPase_c"/>
    <property type="match status" value="1"/>
</dbReference>
<dbReference type="InterPro" id="IPR003594">
    <property type="entry name" value="HATPase_dom"/>
</dbReference>
<evidence type="ECO:0000256" key="6">
    <source>
        <dbReference type="PROSITE-ProRule" id="PRU00169"/>
    </source>
</evidence>
<dbReference type="SUPFAM" id="SSF47384">
    <property type="entry name" value="Homodimeric domain of signal transducing histidine kinase"/>
    <property type="match status" value="1"/>
</dbReference>
<evidence type="ECO:0000259" key="10">
    <source>
        <dbReference type="PROSITE" id="PS50110"/>
    </source>
</evidence>
<keyword evidence="8" id="KW-0812">Transmembrane</keyword>
<dbReference type="PANTHER" id="PTHR43047:SF9">
    <property type="entry name" value="HISTIDINE KINASE"/>
    <property type="match status" value="1"/>
</dbReference>
<keyword evidence="5" id="KW-0418">Kinase</keyword>
<evidence type="ECO:0000256" key="2">
    <source>
        <dbReference type="ARBA" id="ARBA00012438"/>
    </source>
</evidence>
<dbReference type="SMART" id="SM00388">
    <property type="entry name" value="HisKA"/>
    <property type="match status" value="1"/>
</dbReference>
<feature type="compositionally biased region" description="Low complexity" evidence="7">
    <location>
        <begin position="453"/>
        <end position="463"/>
    </location>
</feature>
<gene>
    <name evidence="11" type="ORF">BCY88_29830</name>
</gene>
<dbReference type="PROSITE" id="PS50109">
    <property type="entry name" value="HIS_KIN"/>
    <property type="match status" value="1"/>
</dbReference>
<comment type="catalytic activity">
    <reaction evidence="1">
        <text>ATP + protein L-histidine = ADP + protein N-phospho-L-histidine.</text>
        <dbReference type="EC" id="2.7.13.3"/>
    </reaction>
</comment>
<evidence type="ECO:0000313" key="11">
    <source>
        <dbReference type="EMBL" id="RKF43977.1"/>
    </source>
</evidence>
<dbReference type="GO" id="GO:0005886">
    <property type="term" value="C:plasma membrane"/>
    <property type="evidence" value="ECO:0007669"/>
    <property type="project" value="TreeGrafter"/>
</dbReference>
<feature type="transmembrane region" description="Helical" evidence="8">
    <location>
        <begin position="33"/>
        <end position="53"/>
    </location>
</feature>
<reference evidence="11 12" key="1">
    <citation type="submission" date="2016-07" db="EMBL/GenBank/DDBJ databases">
        <title>Genome analysis of Burkholderia fungorum ES3-20.</title>
        <authorList>
            <person name="Xu D."/>
            <person name="Yao R."/>
            <person name="Zheng S."/>
        </authorList>
    </citation>
    <scope>NUCLEOTIDE SEQUENCE [LARGE SCALE GENOMIC DNA]</scope>
    <source>
        <strain evidence="11 12">ES3-20</strain>
    </source>
</reference>
<keyword evidence="8" id="KW-0472">Membrane</keyword>
<dbReference type="Pfam" id="PF00072">
    <property type="entry name" value="Response_reg"/>
    <property type="match status" value="1"/>
</dbReference>
<dbReference type="CDD" id="cd00156">
    <property type="entry name" value="REC"/>
    <property type="match status" value="1"/>
</dbReference>
<name>A0A3R7L9V0_9BURK</name>
<feature type="domain" description="Histidine kinase" evidence="9">
    <location>
        <begin position="233"/>
        <end position="447"/>
    </location>
</feature>
<dbReference type="InterPro" id="IPR003661">
    <property type="entry name" value="HisK_dim/P_dom"/>
</dbReference>
<dbReference type="Pfam" id="PF00512">
    <property type="entry name" value="HisKA"/>
    <property type="match status" value="1"/>
</dbReference>
<dbReference type="GO" id="GO:0009927">
    <property type="term" value="F:histidine phosphotransfer kinase activity"/>
    <property type="evidence" value="ECO:0007669"/>
    <property type="project" value="TreeGrafter"/>
</dbReference>
<dbReference type="Gene3D" id="3.30.565.10">
    <property type="entry name" value="Histidine kinase-like ATPase, C-terminal domain"/>
    <property type="match status" value="1"/>
</dbReference>
<keyword evidence="3 6" id="KW-0597">Phosphoprotein</keyword>
<evidence type="ECO:0000256" key="7">
    <source>
        <dbReference type="SAM" id="MobiDB-lite"/>
    </source>
</evidence>
<dbReference type="AlphaFoldDB" id="A0A3R7L9V0"/>
<dbReference type="InterPro" id="IPR001789">
    <property type="entry name" value="Sig_transdc_resp-reg_receiver"/>
</dbReference>
<evidence type="ECO:0000256" key="1">
    <source>
        <dbReference type="ARBA" id="ARBA00000085"/>
    </source>
</evidence>
<feature type="domain" description="Response regulatory" evidence="10">
    <location>
        <begin position="481"/>
        <end position="599"/>
    </location>
</feature>
<dbReference type="InterPro" id="IPR036890">
    <property type="entry name" value="HATPase_C_sf"/>
</dbReference>
<dbReference type="SUPFAM" id="SSF52172">
    <property type="entry name" value="CheY-like"/>
    <property type="match status" value="1"/>
</dbReference>
<dbReference type="Gene3D" id="1.10.287.130">
    <property type="match status" value="1"/>
</dbReference>
<protein>
    <recommendedName>
        <fullName evidence="2">histidine kinase</fullName>
        <ecNumber evidence="2">2.7.13.3</ecNumber>
    </recommendedName>
</protein>
<evidence type="ECO:0000256" key="3">
    <source>
        <dbReference type="ARBA" id="ARBA00022553"/>
    </source>
</evidence>
<feature type="transmembrane region" description="Helical" evidence="8">
    <location>
        <begin position="98"/>
        <end position="116"/>
    </location>
</feature>
<evidence type="ECO:0000256" key="8">
    <source>
        <dbReference type="SAM" id="Phobius"/>
    </source>
</evidence>
<dbReference type="SUPFAM" id="SSF55874">
    <property type="entry name" value="ATPase domain of HSP90 chaperone/DNA topoisomerase II/histidine kinase"/>
    <property type="match status" value="1"/>
</dbReference>
<keyword evidence="4" id="KW-0808">Transferase</keyword>
<evidence type="ECO:0000313" key="12">
    <source>
        <dbReference type="Proteomes" id="UP000283709"/>
    </source>
</evidence>
<feature type="transmembrane region" description="Helical" evidence="8">
    <location>
        <begin position="122"/>
        <end position="141"/>
    </location>
</feature>
<dbReference type="SMART" id="SM00448">
    <property type="entry name" value="REC"/>
    <property type="match status" value="1"/>
</dbReference>
<dbReference type="InterPro" id="IPR036097">
    <property type="entry name" value="HisK_dim/P_sf"/>
</dbReference>
<keyword evidence="8" id="KW-1133">Transmembrane helix</keyword>
<feature type="modified residue" description="4-aspartylphosphate" evidence="6">
    <location>
        <position position="532"/>
    </location>
</feature>